<dbReference type="InterPro" id="IPR018775">
    <property type="entry name" value="RlaP"/>
</dbReference>
<dbReference type="RefSeq" id="WP_005436672.1">
    <property type="nucleotide sequence ID" value="NZ_JH815520.1"/>
</dbReference>
<dbReference type="PANTHER" id="PTHR34817:SF2">
    <property type="entry name" value="NUCLEOTIDYLTRANSFERASE"/>
    <property type="match status" value="1"/>
</dbReference>
<keyword evidence="2" id="KW-1185">Reference proteome</keyword>
<protein>
    <recommendedName>
        <fullName evidence="3">Nucleotidyltransferase</fullName>
    </recommendedName>
</protein>
<dbReference type="PATRIC" id="fig|742823.3.peg.1994"/>
<dbReference type="Proteomes" id="UP000005835">
    <property type="component" value="Unassembled WGS sequence"/>
</dbReference>
<dbReference type="AlphaFoldDB" id="K1KF71"/>
<accession>K1KF71</accession>
<dbReference type="HOGENOM" id="CLU_084690_0_0_4"/>
<dbReference type="Pfam" id="PF10127">
    <property type="entry name" value="RlaP"/>
    <property type="match status" value="1"/>
</dbReference>
<dbReference type="OrthoDB" id="9796845at2"/>
<organism evidence="1 2">
    <name type="scientific">Sutterella wadsworthensis 2_1_59BFAA</name>
    <dbReference type="NCBI Taxonomy" id="742823"/>
    <lineage>
        <taxon>Bacteria</taxon>
        <taxon>Pseudomonadati</taxon>
        <taxon>Pseudomonadota</taxon>
        <taxon>Betaproteobacteria</taxon>
        <taxon>Burkholderiales</taxon>
        <taxon>Sutterellaceae</taxon>
        <taxon>Sutterella</taxon>
    </lineage>
</organism>
<evidence type="ECO:0000313" key="2">
    <source>
        <dbReference type="Proteomes" id="UP000005835"/>
    </source>
</evidence>
<reference evidence="1 2" key="1">
    <citation type="submission" date="2012-05" db="EMBL/GenBank/DDBJ databases">
        <title>The Genome Sequence of Sutterella wadsworthensis 2_1_59BFAA.</title>
        <authorList>
            <consortium name="The Broad Institute Genome Sequencing Platform"/>
            <person name="Earl A."/>
            <person name="Ward D."/>
            <person name="Feldgarden M."/>
            <person name="Gevers D."/>
            <person name="Daigneault M."/>
            <person name="Strauss J."/>
            <person name="Allen-Vercoe E."/>
            <person name="Walker B."/>
            <person name="Young S.K."/>
            <person name="Zeng Q."/>
            <person name="Gargeya S."/>
            <person name="Fitzgerald M."/>
            <person name="Haas B."/>
            <person name="Abouelleil A."/>
            <person name="Alvarado L."/>
            <person name="Arachchi H.M."/>
            <person name="Berlin A.M."/>
            <person name="Chapman S.B."/>
            <person name="Goldberg J."/>
            <person name="Griggs A."/>
            <person name="Gujja S."/>
            <person name="Hansen M."/>
            <person name="Howarth C."/>
            <person name="Imamovic A."/>
            <person name="Larimer J."/>
            <person name="McCowen C."/>
            <person name="Montmayeur A."/>
            <person name="Murphy C."/>
            <person name="Neiman D."/>
            <person name="Pearson M."/>
            <person name="Priest M."/>
            <person name="Roberts A."/>
            <person name="Saif S."/>
            <person name="Shea T."/>
            <person name="Sisk P."/>
            <person name="Sykes S."/>
            <person name="Wortman J."/>
            <person name="Nusbaum C."/>
            <person name="Birren B."/>
        </authorList>
    </citation>
    <scope>NUCLEOTIDE SEQUENCE [LARGE SCALE GENOMIC DNA]</scope>
    <source>
        <strain evidence="1 2">2_1_59BFAA</strain>
    </source>
</reference>
<dbReference type="EMBL" id="ADMG01000044">
    <property type="protein sequence ID" value="EKB30384.1"/>
    <property type="molecule type" value="Genomic_DNA"/>
</dbReference>
<sequence length="269" mass="30495">MTSTAEEMFDEAKARLRRLEASHGIRILYACEAGSRSWGFPSPSSDYDIRFIYVRPLKNYLKLTPPADTITLDQDGVWDISGWDLKKCLMLLKKGNVSIVQSLYSQIVYRNHPLFLAEMRKLLDYGAPLPRLYWAYRSMAQSHVSHFLLGHETIAYKRFLYIVQGLLAMRWVETRKSMPPVVFEQLADALVTDEGLRAEIETLLNIQRSAGALEETGPKTLFPGVLSFIETTLAQTQPPADQAIDINEEVLDDFYLKWLGVPGLSHPGA</sequence>
<gene>
    <name evidence="1" type="ORF">HMPREF9465_01996</name>
</gene>
<evidence type="ECO:0000313" key="1">
    <source>
        <dbReference type="EMBL" id="EKB30384.1"/>
    </source>
</evidence>
<name>K1KF71_9BURK</name>
<dbReference type="eggNOG" id="COG3541">
    <property type="taxonomic scope" value="Bacteria"/>
</dbReference>
<dbReference type="STRING" id="742823.HMPREF9465_01996"/>
<evidence type="ECO:0008006" key="3">
    <source>
        <dbReference type="Google" id="ProtNLM"/>
    </source>
</evidence>
<dbReference type="PANTHER" id="PTHR34817">
    <property type="entry name" value="NUCLEOTIDYLTRANSFERASE"/>
    <property type="match status" value="1"/>
</dbReference>
<comment type="caution">
    <text evidence="1">The sequence shown here is derived from an EMBL/GenBank/DDBJ whole genome shotgun (WGS) entry which is preliminary data.</text>
</comment>
<proteinExistence type="predicted"/>